<reference evidence="3 4" key="1">
    <citation type="submission" date="2020-08" db="EMBL/GenBank/DDBJ databases">
        <authorList>
            <person name="Liu C."/>
            <person name="Sun Q."/>
        </authorList>
    </citation>
    <scope>NUCLEOTIDE SEQUENCE [LARGE SCALE GENOMIC DNA]</scope>
    <source>
        <strain evidence="3 4">NSJ-38</strain>
    </source>
</reference>
<protein>
    <submittedName>
        <fullName evidence="3">GHKL domain-containing protein</fullName>
    </submittedName>
</protein>
<feature type="transmembrane region" description="Helical" evidence="1">
    <location>
        <begin position="247"/>
        <end position="266"/>
    </location>
</feature>
<gene>
    <name evidence="3" type="ORF">H9Q78_12935</name>
</gene>
<keyword evidence="4" id="KW-1185">Reference proteome</keyword>
<feature type="transmembrane region" description="Helical" evidence="1">
    <location>
        <begin position="185"/>
        <end position="204"/>
    </location>
</feature>
<dbReference type="AlphaFoldDB" id="A0A7G9G3E1"/>
<dbReference type="Proteomes" id="UP000515823">
    <property type="component" value="Chromosome"/>
</dbReference>
<dbReference type="CDD" id="cd16935">
    <property type="entry name" value="HATPase_AgrC-ComD-like"/>
    <property type="match status" value="1"/>
</dbReference>
<feature type="domain" description="Sensor histidine kinase NatK-like C-terminal" evidence="2">
    <location>
        <begin position="507"/>
        <end position="601"/>
    </location>
</feature>
<dbReference type="SUPFAM" id="SSF55874">
    <property type="entry name" value="ATPase domain of HSP90 chaperone/DNA topoisomerase II/histidine kinase"/>
    <property type="match status" value="1"/>
</dbReference>
<dbReference type="Pfam" id="PF14501">
    <property type="entry name" value="HATPase_c_5"/>
    <property type="match status" value="1"/>
</dbReference>
<dbReference type="KEGG" id="qdo:H9Q78_12935"/>
<dbReference type="RefSeq" id="WP_249302234.1">
    <property type="nucleotide sequence ID" value="NZ_CP060634.1"/>
</dbReference>
<evidence type="ECO:0000313" key="3">
    <source>
        <dbReference type="EMBL" id="QNM05323.1"/>
    </source>
</evidence>
<dbReference type="PANTHER" id="PTHR40448:SF1">
    <property type="entry name" value="TWO-COMPONENT SENSOR HISTIDINE KINASE"/>
    <property type="match status" value="1"/>
</dbReference>
<feature type="transmembrane region" description="Helical" evidence="1">
    <location>
        <begin position="371"/>
        <end position="389"/>
    </location>
</feature>
<organism evidence="3 4">
    <name type="scientific">Qiania dongpingensis</name>
    <dbReference type="NCBI Taxonomy" id="2763669"/>
    <lineage>
        <taxon>Bacteria</taxon>
        <taxon>Bacillati</taxon>
        <taxon>Bacillota</taxon>
        <taxon>Clostridia</taxon>
        <taxon>Lachnospirales</taxon>
        <taxon>Lachnospiraceae</taxon>
        <taxon>Qiania</taxon>
    </lineage>
</organism>
<feature type="transmembrane region" description="Helical" evidence="1">
    <location>
        <begin position="211"/>
        <end position="235"/>
    </location>
</feature>
<dbReference type="EMBL" id="CP060634">
    <property type="protein sequence ID" value="QNM05323.1"/>
    <property type="molecule type" value="Genomic_DNA"/>
</dbReference>
<keyword evidence="1" id="KW-0472">Membrane</keyword>
<dbReference type="InterPro" id="IPR032834">
    <property type="entry name" value="NatK-like_C"/>
</dbReference>
<feature type="transmembrane region" description="Helical" evidence="1">
    <location>
        <begin position="278"/>
        <end position="299"/>
    </location>
</feature>
<accession>A0A7G9G3E1</accession>
<keyword evidence="1" id="KW-0812">Transmembrane</keyword>
<feature type="transmembrane region" description="Helical" evidence="1">
    <location>
        <begin position="336"/>
        <end position="355"/>
    </location>
</feature>
<keyword evidence="1" id="KW-1133">Transmembrane helix</keyword>
<feature type="transmembrane region" description="Helical" evidence="1">
    <location>
        <begin position="311"/>
        <end position="329"/>
    </location>
</feature>
<dbReference type="Gene3D" id="3.30.565.10">
    <property type="entry name" value="Histidine kinase-like ATPase, C-terminal domain"/>
    <property type="match status" value="1"/>
</dbReference>
<name>A0A7G9G3E1_9FIRM</name>
<sequence length="612" mass="67812">MRKIHKRHFLSSAPAAAALLIFSLLLALAYRADNKYTAGPPYGENGVFAFSESDLGRPLFLIDGWLLDGQEVFIGQYSNFSYLSERNSPFGTGTYTLTLRYEGAPRILLLEIPTIFTQYTLYINGVPAVTDGDGTQAAVPVGGPDTLLTLETVNQDHYYSGLTYPPALGTPEEISRLFFIRTLCYTAVCFSGLTLALFSAAVWLSKYRDKLFFHFGLLCLAFSVYCAHPLIWQAGAAGRLWYAAEDSSWLFVLAQAVHLAALSAHLEREKWYRRALRPFLLAACLFTAFSVLVLIPADGGFVKFYGFFTDWYKLFVWAVLAVLTGIGLYRKNSESAALIMGAAAVLGVSVLIDLWDSNMFEPIRGLWQNEYAGVLLVLLFAVMMVRRILSLLRESRELQTVSLQYRFAAESAAQMQKNARQVRAMKHELNHHIEALSALCKEGSLPRLEEYLRVLRNEKNALPSLYYSGHFLINAMLCSYLEPARQKGIKVDCLVLVPDQLAFSDAELCTLLSNLLQNAVEACTSLPREVKPYIRFEMSLNGNLLSFLCVNSAGPGKSSGPFPTTKQDSQNHGLGLPAIARITEKYSGAMSAVKENGTFTVRGILSLPSSVS</sequence>
<dbReference type="GO" id="GO:0042802">
    <property type="term" value="F:identical protein binding"/>
    <property type="evidence" value="ECO:0007669"/>
    <property type="project" value="TreeGrafter"/>
</dbReference>
<dbReference type="InterPro" id="IPR036890">
    <property type="entry name" value="HATPase_C_sf"/>
</dbReference>
<evidence type="ECO:0000259" key="2">
    <source>
        <dbReference type="Pfam" id="PF14501"/>
    </source>
</evidence>
<evidence type="ECO:0000256" key="1">
    <source>
        <dbReference type="SAM" id="Phobius"/>
    </source>
</evidence>
<proteinExistence type="predicted"/>
<dbReference type="PANTHER" id="PTHR40448">
    <property type="entry name" value="TWO-COMPONENT SENSOR HISTIDINE KINASE"/>
    <property type="match status" value="1"/>
</dbReference>
<evidence type="ECO:0000313" key="4">
    <source>
        <dbReference type="Proteomes" id="UP000515823"/>
    </source>
</evidence>